<dbReference type="Proteomes" id="UP000694865">
    <property type="component" value="Unplaced"/>
</dbReference>
<dbReference type="RefSeq" id="XP_006817424.1">
    <property type="nucleotide sequence ID" value="XM_006817361.1"/>
</dbReference>
<feature type="region of interest" description="Disordered" evidence="1">
    <location>
        <begin position="25"/>
        <end position="137"/>
    </location>
</feature>
<gene>
    <name evidence="3" type="primary">LOC102808139</name>
</gene>
<feature type="compositionally biased region" description="Polar residues" evidence="1">
    <location>
        <begin position="25"/>
        <end position="42"/>
    </location>
</feature>
<evidence type="ECO:0000313" key="3">
    <source>
        <dbReference type="RefSeq" id="XP_006817424.1"/>
    </source>
</evidence>
<organism evidence="2 3">
    <name type="scientific">Saccoglossus kowalevskii</name>
    <name type="common">Acorn worm</name>
    <dbReference type="NCBI Taxonomy" id="10224"/>
    <lineage>
        <taxon>Eukaryota</taxon>
        <taxon>Metazoa</taxon>
        <taxon>Hemichordata</taxon>
        <taxon>Enteropneusta</taxon>
        <taxon>Harrimaniidae</taxon>
        <taxon>Saccoglossus</taxon>
    </lineage>
</organism>
<proteinExistence type="predicted"/>
<feature type="compositionally biased region" description="Polar residues" evidence="1">
    <location>
        <begin position="80"/>
        <end position="108"/>
    </location>
</feature>
<keyword evidence="2" id="KW-1185">Reference proteome</keyword>
<sequence length="137" mass="15639">MTHPNIEQQIKEPVVHMPIDIPKTNVQLSNSPVRDYSGNYSRPPTLREELDDAPVRKTGLIGNDRVSPLKFNTRDDRSAISPSMFTHSNTLDETLLLTPQGTPSSNRAGFSRTDSRRRQRTTNTYHLDNHISDKDWK</sequence>
<name>A0ABM0MBN3_SACKO</name>
<accession>A0ABM0MBN3</accession>
<feature type="compositionally biased region" description="Basic and acidic residues" evidence="1">
    <location>
        <begin position="127"/>
        <end position="137"/>
    </location>
</feature>
<protein>
    <submittedName>
        <fullName evidence="3">Uncharacterized protein LOC102808139</fullName>
    </submittedName>
</protein>
<dbReference type="GeneID" id="102808139"/>
<evidence type="ECO:0000256" key="1">
    <source>
        <dbReference type="SAM" id="MobiDB-lite"/>
    </source>
</evidence>
<reference evidence="3" key="1">
    <citation type="submission" date="2025-08" db="UniProtKB">
        <authorList>
            <consortium name="RefSeq"/>
        </authorList>
    </citation>
    <scope>IDENTIFICATION</scope>
    <source>
        <tissue evidence="3">Testes</tissue>
    </source>
</reference>
<evidence type="ECO:0000313" key="2">
    <source>
        <dbReference type="Proteomes" id="UP000694865"/>
    </source>
</evidence>